<accession>A0ABT1L7Y7</accession>
<keyword evidence="1 4" id="KW-0028">Amino-acid biosynthesis</keyword>
<dbReference type="HAMAP" id="MF_00295">
    <property type="entry name" value="MetA_acyltransf"/>
    <property type="match status" value="1"/>
</dbReference>
<keyword evidence="3 4" id="KW-0012">Acyltransferase</keyword>
<comment type="function">
    <text evidence="4">Transfers an acetyl group from acetyl-CoA to L-homoserine, forming acetyl-L-homoserine.</text>
</comment>
<dbReference type="InterPro" id="IPR029062">
    <property type="entry name" value="Class_I_gatase-like"/>
</dbReference>
<dbReference type="Pfam" id="PF04204">
    <property type="entry name" value="HTS"/>
    <property type="match status" value="1"/>
</dbReference>
<name>A0ABT1L7Y7_9HYPH</name>
<gene>
    <name evidence="4" type="primary">metAA</name>
    <name evidence="5" type="ORF">NK718_03765</name>
</gene>
<dbReference type="PANTHER" id="PTHR20919">
    <property type="entry name" value="HOMOSERINE O-SUCCINYLTRANSFERASE"/>
    <property type="match status" value="1"/>
</dbReference>
<feature type="site" description="Important for substrate specificity" evidence="4">
    <location>
        <position position="186"/>
    </location>
</feature>
<keyword evidence="4" id="KW-0486">Methionine biosynthesis</keyword>
<comment type="catalytic activity">
    <reaction evidence="4">
        <text>L-homoserine + acetyl-CoA = O-acetyl-L-homoserine + CoA</text>
        <dbReference type="Rhea" id="RHEA:13701"/>
        <dbReference type="ChEBI" id="CHEBI:57287"/>
        <dbReference type="ChEBI" id="CHEBI:57288"/>
        <dbReference type="ChEBI" id="CHEBI:57476"/>
        <dbReference type="ChEBI" id="CHEBI:57716"/>
        <dbReference type="EC" id="2.3.1.31"/>
    </reaction>
</comment>
<evidence type="ECO:0000256" key="4">
    <source>
        <dbReference type="HAMAP-Rule" id="MF_00295"/>
    </source>
</evidence>
<dbReference type="EC" id="2.3.1.31" evidence="4"/>
<keyword evidence="2 4" id="KW-0808">Transferase</keyword>
<comment type="subcellular location">
    <subcellularLocation>
        <location evidence="4">Cytoplasm</location>
    </subcellularLocation>
</comment>
<feature type="binding site" evidence="4">
    <location>
        <position position="186"/>
    </location>
    <ligand>
        <name>substrate</name>
    </ligand>
</feature>
<reference evidence="5 6" key="1">
    <citation type="submission" date="2022-07" db="EMBL/GenBank/DDBJ databases">
        <authorList>
            <person name="Li W.-J."/>
            <person name="Deng Q.-Q."/>
        </authorList>
    </citation>
    <scope>NUCLEOTIDE SEQUENCE [LARGE SCALE GENOMIC DNA]</scope>
    <source>
        <strain evidence="5 6">SYSU M60028</strain>
    </source>
</reference>
<feature type="binding site" evidence="4">
    <location>
        <position position="242"/>
    </location>
    <ligand>
        <name>substrate</name>
    </ligand>
</feature>
<feature type="active site" evidence="4">
    <location>
        <position position="230"/>
    </location>
</feature>
<dbReference type="PANTHER" id="PTHR20919:SF0">
    <property type="entry name" value="HOMOSERINE O-SUCCINYLTRANSFERASE"/>
    <property type="match status" value="1"/>
</dbReference>
<keyword evidence="6" id="KW-1185">Reference proteome</keyword>
<feature type="site" description="Important for acyl-CoA specificity" evidence="4">
    <location>
        <position position="105"/>
    </location>
</feature>
<evidence type="ECO:0000256" key="1">
    <source>
        <dbReference type="ARBA" id="ARBA00022605"/>
    </source>
</evidence>
<feature type="active site" description="Acyl-thioester intermediate" evidence="4">
    <location>
        <position position="136"/>
    </location>
</feature>
<comment type="caution">
    <text evidence="5">The sequence shown here is derived from an EMBL/GenBank/DDBJ whole genome shotgun (WGS) entry which is preliminary data.</text>
</comment>
<sequence>MPIILPPDLPVARSLSAEGRSVLFAPRGDAVRIGLLNLMPDKTRTEAQFARRLGDAATPVELVLARFPSYRARHAAAHVERFYADIDRALDDGLDALIVTGAPVELMEFEQVDYWRAFVALLGRAETRVPHRLFVCWAAQAALFARHAIPKVERATKAFGVFDLHIVTPGSSLLHGLGPSYKVPVSRHTQTRAADLERAPLRLLSGCPFTGPGVVESEDGAEVYSFNHFEYDRMALADEYDRDRRAGLPTAAPLHYFRDDDPNGPPDDRWSGKAQLFFDNWLARVVATARGRRTALCAPARISTPATTFGLTNPPQNAAIANADLGD</sequence>
<evidence type="ECO:0000313" key="6">
    <source>
        <dbReference type="Proteomes" id="UP001205890"/>
    </source>
</evidence>
<organism evidence="5 6">
    <name type="scientific">Alsobacter ponti</name>
    <dbReference type="NCBI Taxonomy" id="2962936"/>
    <lineage>
        <taxon>Bacteria</taxon>
        <taxon>Pseudomonadati</taxon>
        <taxon>Pseudomonadota</taxon>
        <taxon>Alphaproteobacteria</taxon>
        <taxon>Hyphomicrobiales</taxon>
        <taxon>Alsobacteraceae</taxon>
        <taxon>Alsobacter</taxon>
    </lineage>
</organism>
<dbReference type="SUPFAM" id="SSF52317">
    <property type="entry name" value="Class I glutamine amidotransferase-like"/>
    <property type="match status" value="1"/>
</dbReference>
<evidence type="ECO:0000256" key="2">
    <source>
        <dbReference type="ARBA" id="ARBA00022679"/>
    </source>
</evidence>
<feature type="active site" description="Proton acceptor" evidence="4">
    <location>
        <position position="228"/>
    </location>
</feature>
<comment type="pathway">
    <text evidence="4">Amino-acid biosynthesis; L-methionine biosynthesis via de novo pathway; O-acetyl-L-homoserine from L-homoserine: step 1/1.</text>
</comment>
<dbReference type="Proteomes" id="UP001205890">
    <property type="component" value="Unassembled WGS sequence"/>
</dbReference>
<dbReference type="Gene3D" id="3.40.50.880">
    <property type="match status" value="1"/>
</dbReference>
<dbReference type="RefSeq" id="WP_254738782.1">
    <property type="nucleotide sequence ID" value="NZ_JANCLU010000002.1"/>
</dbReference>
<protein>
    <recommendedName>
        <fullName evidence="4">Homoserine O-acetyltransferase</fullName>
        <shortName evidence="4">HAT</shortName>
        <ecNumber evidence="4">2.3.1.31</ecNumber>
    </recommendedName>
    <alternativeName>
        <fullName evidence="4">Homoserine transacetylase</fullName>
        <shortName evidence="4">HTA</shortName>
    </alternativeName>
</protein>
<feature type="binding site" evidence="4">
    <location>
        <position position="157"/>
    </location>
    <ligand>
        <name>substrate</name>
    </ligand>
</feature>
<comment type="similarity">
    <text evidence="4">Belongs to the MetA family.</text>
</comment>
<dbReference type="EMBL" id="JANCLU010000002">
    <property type="protein sequence ID" value="MCP8937621.1"/>
    <property type="molecule type" value="Genomic_DNA"/>
</dbReference>
<evidence type="ECO:0000256" key="3">
    <source>
        <dbReference type="ARBA" id="ARBA00023315"/>
    </source>
</evidence>
<keyword evidence="4" id="KW-0963">Cytoplasm</keyword>
<proteinExistence type="inferred from homology"/>
<dbReference type="PIRSF" id="PIRSF000450">
    <property type="entry name" value="H_ser_succinyltr"/>
    <property type="match status" value="1"/>
</dbReference>
<dbReference type="InterPro" id="IPR033752">
    <property type="entry name" value="MetA_family"/>
</dbReference>
<evidence type="ECO:0000313" key="5">
    <source>
        <dbReference type="EMBL" id="MCP8937621.1"/>
    </source>
</evidence>
<comment type="caution">
    <text evidence="4">Lacks conserved residue(s) required for the propagation of feature annotation.</text>
</comment>